<dbReference type="PANTHER" id="PTHR45566:SF2">
    <property type="entry name" value="NARL SUBFAMILY"/>
    <property type="match status" value="1"/>
</dbReference>
<reference evidence="7" key="1">
    <citation type="journal article" date="2019" name="Int. J. Syst. Evol. Microbiol.">
        <title>The Global Catalogue of Microorganisms (GCM) 10K type strain sequencing project: providing services to taxonomists for standard genome sequencing and annotation.</title>
        <authorList>
            <consortium name="The Broad Institute Genomics Platform"/>
            <consortium name="The Broad Institute Genome Sequencing Center for Infectious Disease"/>
            <person name="Wu L."/>
            <person name="Ma J."/>
        </authorList>
    </citation>
    <scope>NUCLEOTIDE SEQUENCE [LARGE SCALE GENOMIC DNA]</scope>
    <source>
        <strain evidence="7">CGMCC 4.7106</strain>
    </source>
</reference>
<dbReference type="Proteomes" id="UP001597375">
    <property type="component" value="Unassembled WGS sequence"/>
</dbReference>
<keyword evidence="2" id="KW-0238">DNA-binding</keyword>
<evidence type="ECO:0000256" key="2">
    <source>
        <dbReference type="ARBA" id="ARBA00023125"/>
    </source>
</evidence>
<dbReference type="CDD" id="cd06170">
    <property type="entry name" value="LuxR_C_like"/>
    <property type="match status" value="1"/>
</dbReference>
<dbReference type="CDD" id="cd17535">
    <property type="entry name" value="REC_NarL-like"/>
    <property type="match status" value="1"/>
</dbReference>
<dbReference type="InterPro" id="IPR000792">
    <property type="entry name" value="Tscrpt_reg_LuxR_C"/>
</dbReference>
<dbReference type="PRINTS" id="PR00038">
    <property type="entry name" value="HTHLUXR"/>
</dbReference>
<dbReference type="SMART" id="SM00448">
    <property type="entry name" value="REC"/>
    <property type="match status" value="1"/>
</dbReference>
<dbReference type="PROSITE" id="PS50043">
    <property type="entry name" value="HTH_LUXR_2"/>
    <property type="match status" value="1"/>
</dbReference>
<keyword evidence="7" id="KW-1185">Reference proteome</keyword>
<dbReference type="SUPFAM" id="SSF46894">
    <property type="entry name" value="C-terminal effector domain of the bipartite response regulators"/>
    <property type="match status" value="1"/>
</dbReference>
<dbReference type="InterPro" id="IPR051015">
    <property type="entry name" value="EvgA-like"/>
</dbReference>
<keyword evidence="1 3" id="KW-0597">Phosphoprotein</keyword>
<accession>A0ABW5D6H6</accession>
<gene>
    <name evidence="6" type="ORF">ACFSSA_05675</name>
</gene>
<evidence type="ECO:0000313" key="6">
    <source>
        <dbReference type="EMBL" id="MFD2256155.1"/>
    </source>
</evidence>
<dbReference type="Gene3D" id="3.40.50.2300">
    <property type="match status" value="1"/>
</dbReference>
<feature type="domain" description="Response regulatory" evidence="5">
    <location>
        <begin position="7"/>
        <end position="123"/>
    </location>
</feature>
<organism evidence="6 7">
    <name type="scientific">Luteolibacter algae</name>
    <dbReference type="NCBI Taxonomy" id="454151"/>
    <lineage>
        <taxon>Bacteria</taxon>
        <taxon>Pseudomonadati</taxon>
        <taxon>Verrucomicrobiota</taxon>
        <taxon>Verrucomicrobiia</taxon>
        <taxon>Verrucomicrobiales</taxon>
        <taxon>Verrucomicrobiaceae</taxon>
        <taxon>Luteolibacter</taxon>
    </lineage>
</organism>
<feature type="domain" description="HTH luxR-type" evidence="4">
    <location>
        <begin position="139"/>
        <end position="204"/>
    </location>
</feature>
<dbReference type="EMBL" id="JBHUIT010000003">
    <property type="protein sequence ID" value="MFD2256155.1"/>
    <property type="molecule type" value="Genomic_DNA"/>
</dbReference>
<dbReference type="PANTHER" id="PTHR45566">
    <property type="entry name" value="HTH-TYPE TRANSCRIPTIONAL REGULATOR YHJB-RELATED"/>
    <property type="match status" value="1"/>
</dbReference>
<comment type="caution">
    <text evidence="6">The sequence shown here is derived from an EMBL/GenBank/DDBJ whole genome shotgun (WGS) entry which is preliminary data.</text>
</comment>
<proteinExistence type="predicted"/>
<protein>
    <submittedName>
        <fullName evidence="6">Response regulator</fullName>
    </submittedName>
</protein>
<dbReference type="InterPro" id="IPR016032">
    <property type="entry name" value="Sig_transdc_resp-reg_C-effctor"/>
</dbReference>
<dbReference type="Pfam" id="PF00072">
    <property type="entry name" value="Response_reg"/>
    <property type="match status" value="1"/>
</dbReference>
<dbReference type="InterPro" id="IPR058245">
    <property type="entry name" value="NreC/VraR/RcsB-like_REC"/>
</dbReference>
<evidence type="ECO:0000256" key="1">
    <source>
        <dbReference type="ARBA" id="ARBA00022553"/>
    </source>
</evidence>
<evidence type="ECO:0000256" key="3">
    <source>
        <dbReference type="PROSITE-ProRule" id="PRU00169"/>
    </source>
</evidence>
<evidence type="ECO:0000259" key="4">
    <source>
        <dbReference type="PROSITE" id="PS50043"/>
    </source>
</evidence>
<dbReference type="SUPFAM" id="SSF52172">
    <property type="entry name" value="CheY-like"/>
    <property type="match status" value="1"/>
</dbReference>
<evidence type="ECO:0000313" key="7">
    <source>
        <dbReference type="Proteomes" id="UP001597375"/>
    </source>
</evidence>
<dbReference type="RefSeq" id="WP_386819133.1">
    <property type="nucleotide sequence ID" value="NZ_JBHUIT010000003.1"/>
</dbReference>
<feature type="modified residue" description="4-aspartylphosphate" evidence="3">
    <location>
        <position position="58"/>
    </location>
</feature>
<name>A0ABW5D6H6_9BACT</name>
<sequence>MMSERITLLVVDDNAMLRTGLRYTIQAELDIQIVGEASNGSEARDRFRELRPDVVSMDYRMPKEDGVTACRKIVDEFPEAKVLLLSICEGEEDIWNAWNAGAKGYLPKDDAVGQIAAAIRSLAAGQHYFPPGIADKLELRKGQSSLTPREMEVLQLIVRGCSNKEIMEALTLSSGTVRMHVSNMIDKLGVADRTQAAIAAVKRGIVHLD</sequence>
<dbReference type="InterPro" id="IPR001789">
    <property type="entry name" value="Sig_transdc_resp-reg_receiver"/>
</dbReference>
<dbReference type="Pfam" id="PF00196">
    <property type="entry name" value="GerE"/>
    <property type="match status" value="1"/>
</dbReference>
<evidence type="ECO:0000259" key="5">
    <source>
        <dbReference type="PROSITE" id="PS50110"/>
    </source>
</evidence>
<dbReference type="PROSITE" id="PS50110">
    <property type="entry name" value="RESPONSE_REGULATORY"/>
    <property type="match status" value="1"/>
</dbReference>
<dbReference type="InterPro" id="IPR011006">
    <property type="entry name" value="CheY-like_superfamily"/>
</dbReference>
<dbReference type="SMART" id="SM00421">
    <property type="entry name" value="HTH_LUXR"/>
    <property type="match status" value="1"/>
</dbReference>